<dbReference type="PANTHER" id="PTHR33048:SF47">
    <property type="entry name" value="INTEGRAL MEMBRANE PROTEIN-RELATED"/>
    <property type="match status" value="1"/>
</dbReference>
<feature type="domain" description="Rhodopsin" evidence="7">
    <location>
        <begin position="30"/>
        <end position="280"/>
    </location>
</feature>
<dbReference type="Pfam" id="PF20684">
    <property type="entry name" value="Fung_rhodopsin"/>
    <property type="match status" value="1"/>
</dbReference>
<organism evidence="8 9">
    <name type="scientific">Didymella pomorum</name>
    <dbReference type="NCBI Taxonomy" id="749634"/>
    <lineage>
        <taxon>Eukaryota</taxon>
        <taxon>Fungi</taxon>
        <taxon>Dikarya</taxon>
        <taxon>Ascomycota</taxon>
        <taxon>Pezizomycotina</taxon>
        <taxon>Dothideomycetes</taxon>
        <taxon>Pleosporomycetidae</taxon>
        <taxon>Pleosporales</taxon>
        <taxon>Pleosporineae</taxon>
        <taxon>Didymellaceae</taxon>
        <taxon>Didymella</taxon>
    </lineage>
</organism>
<comment type="similarity">
    <text evidence="5">Belongs to the SAT4 family.</text>
</comment>
<feature type="transmembrane region" description="Helical" evidence="6">
    <location>
        <begin position="259"/>
        <end position="277"/>
    </location>
</feature>
<keyword evidence="4 6" id="KW-0472">Membrane</keyword>
<feature type="transmembrane region" description="Helical" evidence="6">
    <location>
        <begin position="189"/>
        <end position="208"/>
    </location>
</feature>
<feature type="transmembrane region" description="Helical" evidence="6">
    <location>
        <begin position="12"/>
        <end position="31"/>
    </location>
</feature>
<evidence type="ECO:0000256" key="1">
    <source>
        <dbReference type="ARBA" id="ARBA00004141"/>
    </source>
</evidence>
<dbReference type="InterPro" id="IPR052337">
    <property type="entry name" value="SAT4-like"/>
</dbReference>
<evidence type="ECO:0000313" key="8">
    <source>
        <dbReference type="EMBL" id="KAJ4405899.1"/>
    </source>
</evidence>
<reference evidence="8" key="1">
    <citation type="submission" date="2022-10" db="EMBL/GenBank/DDBJ databases">
        <title>Tapping the CABI collections for fungal endophytes: first genome assemblies for Collariella, Neodidymelliopsis, Ascochyta clinopodiicola, Didymella pomorum, Didymosphaeria variabile, Neocosmospora piperis and Neocucurbitaria cava.</title>
        <authorList>
            <person name="Hill R."/>
        </authorList>
    </citation>
    <scope>NUCLEOTIDE SEQUENCE</scope>
    <source>
        <strain evidence="8">IMI 355091</strain>
    </source>
</reference>
<gene>
    <name evidence="8" type="ORF">N0V91_005008</name>
</gene>
<feature type="transmembrane region" description="Helical" evidence="6">
    <location>
        <begin position="220"/>
        <end position="239"/>
    </location>
</feature>
<evidence type="ECO:0000256" key="5">
    <source>
        <dbReference type="ARBA" id="ARBA00038359"/>
    </source>
</evidence>
<evidence type="ECO:0000256" key="4">
    <source>
        <dbReference type="ARBA" id="ARBA00023136"/>
    </source>
</evidence>
<keyword evidence="2 6" id="KW-0812">Transmembrane</keyword>
<accession>A0A9W9D8T4</accession>
<keyword evidence="9" id="KW-1185">Reference proteome</keyword>
<dbReference type="InterPro" id="IPR049326">
    <property type="entry name" value="Rhodopsin_dom_fungi"/>
</dbReference>
<name>A0A9W9D8T4_9PLEO</name>
<sequence>MFHAYEGQQRELRWVSVSLTTIATLLLLFRLSATIKNRGWLGLEDTLVIAANVSKDPDRLEQFLISQLFLIIFTVMIHEETQHGFGLRVADIKRTGGDLITAMKYFWLTQAFYTLTNGFNKMAFVALYYRIFPLPYFRRACLVLMAVSIGWTVSYLFVVIFQCTPIPRVYDRSIPGTCISFFGHRWSNAILNLITDIAIFVLPIPVIIRLNMSIGSRVGLVVLFCMGFFICLTTALRMATLPLTLKTKEPSWESAPTNLWSYIESATGVICACLISLRQSIGALWPRRWRSRKGTASAQYQYGYSDGPSRNGMGGSHVRGGEGAGRSGAYYMGDVTASKRGVRETYASISPSESQEQIIGGAKTEAQITVNVADRKSESDDADLALPLHGIKVTTDVQVSRA</sequence>
<dbReference type="AlphaFoldDB" id="A0A9W9D8T4"/>
<dbReference type="Proteomes" id="UP001140510">
    <property type="component" value="Unassembled WGS sequence"/>
</dbReference>
<feature type="transmembrane region" description="Helical" evidence="6">
    <location>
        <begin position="141"/>
        <end position="161"/>
    </location>
</feature>
<dbReference type="PANTHER" id="PTHR33048">
    <property type="entry name" value="PTH11-LIKE INTEGRAL MEMBRANE PROTEIN (AFU_ORTHOLOGUE AFUA_5G11245)"/>
    <property type="match status" value="1"/>
</dbReference>
<comment type="caution">
    <text evidence="8">The sequence shown here is derived from an EMBL/GenBank/DDBJ whole genome shotgun (WGS) entry which is preliminary data.</text>
</comment>
<proteinExistence type="inferred from homology"/>
<dbReference type="GO" id="GO:0016020">
    <property type="term" value="C:membrane"/>
    <property type="evidence" value="ECO:0007669"/>
    <property type="project" value="UniProtKB-SubCell"/>
</dbReference>
<evidence type="ECO:0000256" key="6">
    <source>
        <dbReference type="SAM" id="Phobius"/>
    </source>
</evidence>
<protein>
    <recommendedName>
        <fullName evidence="7">Rhodopsin domain-containing protein</fullName>
    </recommendedName>
</protein>
<evidence type="ECO:0000259" key="7">
    <source>
        <dbReference type="Pfam" id="PF20684"/>
    </source>
</evidence>
<keyword evidence="3 6" id="KW-1133">Transmembrane helix</keyword>
<dbReference type="OrthoDB" id="5413793at2759"/>
<dbReference type="EMBL" id="JAPEVA010000031">
    <property type="protein sequence ID" value="KAJ4405899.1"/>
    <property type="molecule type" value="Genomic_DNA"/>
</dbReference>
<feature type="transmembrane region" description="Helical" evidence="6">
    <location>
        <begin position="105"/>
        <end position="129"/>
    </location>
</feature>
<evidence type="ECO:0000313" key="9">
    <source>
        <dbReference type="Proteomes" id="UP001140510"/>
    </source>
</evidence>
<comment type="subcellular location">
    <subcellularLocation>
        <location evidence="1">Membrane</location>
        <topology evidence="1">Multi-pass membrane protein</topology>
    </subcellularLocation>
</comment>
<evidence type="ECO:0000256" key="2">
    <source>
        <dbReference type="ARBA" id="ARBA00022692"/>
    </source>
</evidence>
<evidence type="ECO:0000256" key="3">
    <source>
        <dbReference type="ARBA" id="ARBA00022989"/>
    </source>
</evidence>